<dbReference type="InterPro" id="IPR002645">
    <property type="entry name" value="STAS_dom"/>
</dbReference>
<dbReference type="Pfam" id="PF00027">
    <property type="entry name" value="cNMP_binding"/>
    <property type="match status" value="1"/>
</dbReference>
<dbReference type="Proteomes" id="UP000777482">
    <property type="component" value="Unassembled WGS sequence"/>
</dbReference>
<dbReference type="PANTHER" id="PTHR43310:SF4">
    <property type="entry name" value="AFR304WP"/>
    <property type="match status" value="1"/>
</dbReference>
<feature type="transmembrane region" description="Helical" evidence="6">
    <location>
        <begin position="512"/>
        <end position="537"/>
    </location>
</feature>
<protein>
    <submittedName>
        <fullName evidence="9">Uncharacterized protein</fullName>
    </submittedName>
</protein>
<feature type="transmembrane region" description="Helical" evidence="6">
    <location>
        <begin position="621"/>
        <end position="641"/>
    </location>
</feature>
<evidence type="ECO:0000256" key="6">
    <source>
        <dbReference type="SAM" id="Phobius"/>
    </source>
</evidence>
<sequence>MTNSSTDPSSTRSASSTPTAAHSSAVEIGRRRSLSRSSQRSGLRSSLGGKPVIPIYSTSAAAAAAPNESALSDSDAGSMEEAQIRARIGSFSATREEIRDGSARLASLSLAEVSGFPVSPSKPTPRDVIGSMPSPSLAPLDVPSDLTQLPPASASASSAANSFSQVPAGPSAFAPHASKLAQALAEPPPSQTGGAGTSGRAGRLSPILSASHSPTSVREQNPYDDDTATPKPAETPLPEVPEIAIEDASPSSLEDRTPTPAGPLLERVNSQDRHKRHERPIPLGDETAHSSDDDDDDDDDDDGGGNGEENQEEEGRDSDDTDRDDALSKPGSSHELGVGTRRRRPSSARTAVAGAANERTPLLLGGHAGKDLDDVGRGGDRSQPGWLERLGLQSTTRRLRKQVREITVDDLKTTGKIAVGSIPAVILGTLMNILDALSYGLITYPASVPAFANFGGIGYSQFFVSCIVAQLVFSGGGSIFDGGNGSMMIEVVPFYHAIVGTLQHHISDDETLVATTMFAFAMSTVLTGLAFGTLGYFKLGRLSEFFPRHILVGTIGGVGAFLLVTGLEVSTRTEETDGFSLELLRRFFSASVLPLWTIPLALAVILRVITSRYSHPLIFPVYFLSIPAIFYAITLAAGVSVETLRDQGWVFEAKSANNKWYEFWTLYDLRKTDFTAVLETLPNQLALVFFGLLHVPINVPSLAISIGEDNVDTNRELVAHGVSNLASGLIGSVPNYLVYVNSLLFYQNGGTTRISGFMLSLGSLGVLLAGPSVIGYLPICVVAALIFILGFDLVKEALWDTYGRVSTFEYGTIWIIVAVMTIWDFTIGLAVGLILACVSFVILSSRRRAIRAILNGDVVQSCVRRHPIQSSFLKDAGRQIRIIKLQGFLFFGTISNVEIAVRKILDAANWSTDPIRYLVVDFSSASGVDFSAAEAFVRMQRLLDERGVILVLCGCPVDSEVGIALRSVGLWTDTSDGKVVVLENLNDALEHCENAFLRSLYSRTFRPPLAPGSSGSAIPIASQIDMPKADLDSEFENFASSPRANHLRLAAKETITKSEVSPAHSNFQQPLPILLQSFKPYAPDLNEDYFFRLMPYFTWVTVPRGTKLWSVGEDPDAFYVIEAGMLRAVYILSDGSHSISESMVAGTVAGELSFLSRTKRNTNVVAERDSVLWKMDVDAHERMGKELGWATARKFEETVLKIAVAETEVLMGHLMSSL</sequence>
<dbReference type="PANTHER" id="PTHR43310">
    <property type="entry name" value="SULFATE TRANSPORTER YBAR-RELATED"/>
    <property type="match status" value="1"/>
</dbReference>
<dbReference type="Gene3D" id="2.60.120.10">
    <property type="entry name" value="Jelly Rolls"/>
    <property type="match status" value="1"/>
</dbReference>
<proteinExistence type="predicted"/>
<feature type="transmembrane region" description="Helical" evidence="6">
    <location>
        <begin position="549"/>
        <end position="567"/>
    </location>
</feature>
<feature type="transmembrane region" description="Helical" evidence="6">
    <location>
        <begin position="725"/>
        <end position="746"/>
    </location>
</feature>
<evidence type="ECO:0000256" key="1">
    <source>
        <dbReference type="ARBA" id="ARBA00004141"/>
    </source>
</evidence>
<dbReference type="SUPFAM" id="SSF52091">
    <property type="entry name" value="SpoIIaa-like"/>
    <property type="match status" value="1"/>
</dbReference>
<keyword evidence="4 6" id="KW-0472">Membrane</keyword>
<dbReference type="PROSITE" id="PS50042">
    <property type="entry name" value="CNMP_BINDING_3"/>
    <property type="match status" value="1"/>
</dbReference>
<feature type="compositionally biased region" description="Low complexity" evidence="5">
    <location>
        <begin position="152"/>
        <end position="162"/>
    </location>
</feature>
<feature type="compositionally biased region" description="Low complexity" evidence="5">
    <location>
        <begin position="1"/>
        <end position="25"/>
    </location>
</feature>
<dbReference type="CDD" id="cd07042">
    <property type="entry name" value="STAS_SulP_like_sulfate_transporter"/>
    <property type="match status" value="1"/>
</dbReference>
<dbReference type="Pfam" id="PF00916">
    <property type="entry name" value="Sulfate_transp"/>
    <property type="match status" value="1"/>
</dbReference>
<evidence type="ECO:0000256" key="4">
    <source>
        <dbReference type="ARBA" id="ARBA00023136"/>
    </source>
</evidence>
<keyword evidence="10" id="KW-1185">Reference proteome</keyword>
<feature type="transmembrane region" description="Helical" evidence="6">
    <location>
        <begin position="758"/>
        <end position="791"/>
    </location>
</feature>
<evidence type="ECO:0000256" key="2">
    <source>
        <dbReference type="ARBA" id="ARBA00022692"/>
    </source>
</evidence>
<dbReference type="InterPro" id="IPR052706">
    <property type="entry name" value="Membrane-Transporter-like"/>
</dbReference>
<dbReference type="SMART" id="SM00100">
    <property type="entry name" value="cNMP"/>
    <property type="match status" value="1"/>
</dbReference>
<dbReference type="SUPFAM" id="SSF51206">
    <property type="entry name" value="cAMP-binding domain-like"/>
    <property type="match status" value="1"/>
</dbReference>
<dbReference type="InterPro" id="IPR036513">
    <property type="entry name" value="STAS_dom_sf"/>
</dbReference>
<evidence type="ECO:0000313" key="10">
    <source>
        <dbReference type="Proteomes" id="UP000777482"/>
    </source>
</evidence>
<feature type="domain" description="Cyclic nucleotide-binding" evidence="7">
    <location>
        <begin position="1081"/>
        <end position="1183"/>
    </location>
</feature>
<evidence type="ECO:0000256" key="3">
    <source>
        <dbReference type="ARBA" id="ARBA00022989"/>
    </source>
</evidence>
<dbReference type="InterPro" id="IPR000595">
    <property type="entry name" value="cNMP-bd_dom"/>
</dbReference>
<organism evidence="9 10">
    <name type="scientific">Rhodotorula mucilaginosa</name>
    <name type="common">Yeast</name>
    <name type="synonym">Rhodotorula rubra</name>
    <dbReference type="NCBI Taxonomy" id="5537"/>
    <lineage>
        <taxon>Eukaryota</taxon>
        <taxon>Fungi</taxon>
        <taxon>Dikarya</taxon>
        <taxon>Basidiomycota</taxon>
        <taxon>Pucciniomycotina</taxon>
        <taxon>Microbotryomycetes</taxon>
        <taxon>Sporidiobolales</taxon>
        <taxon>Sporidiobolaceae</taxon>
        <taxon>Rhodotorula</taxon>
    </lineage>
</organism>
<reference evidence="9 10" key="1">
    <citation type="submission" date="2020-11" db="EMBL/GenBank/DDBJ databases">
        <title>Kefir isolates.</title>
        <authorList>
            <person name="Marcisauskas S."/>
            <person name="Kim Y."/>
            <person name="Blasche S."/>
        </authorList>
    </citation>
    <scope>NUCLEOTIDE SEQUENCE [LARGE SCALE GENOMIC DNA]</scope>
    <source>
        <strain evidence="9 10">KR</strain>
    </source>
</reference>
<comment type="caution">
    <text evidence="9">The sequence shown here is derived from an EMBL/GenBank/DDBJ whole genome shotgun (WGS) entry which is preliminary data.</text>
</comment>
<feature type="domain" description="STAS" evidence="8">
    <location>
        <begin position="880"/>
        <end position="992"/>
    </location>
</feature>
<dbReference type="AlphaFoldDB" id="A0A9P6VWH3"/>
<feature type="compositionally biased region" description="Low complexity" evidence="5">
    <location>
        <begin position="35"/>
        <end position="49"/>
    </location>
</feature>
<feature type="compositionally biased region" description="Basic and acidic residues" evidence="5">
    <location>
        <begin position="368"/>
        <end position="380"/>
    </location>
</feature>
<feature type="transmembrane region" description="Helical" evidence="6">
    <location>
        <begin position="811"/>
        <end position="843"/>
    </location>
</feature>
<feature type="compositionally biased region" description="Acidic residues" evidence="5">
    <location>
        <begin position="292"/>
        <end position="323"/>
    </location>
</feature>
<accession>A0A9P6VWH3</accession>
<keyword evidence="2 6" id="KW-0812">Transmembrane</keyword>
<dbReference type="InterPro" id="IPR014710">
    <property type="entry name" value="RmlC-like_jellyroll"/>
</dbReference>
<dbReference type="Gene3D" id="3.30.750.24">
    <property type="entry name" value="STAS domain"/>
    <property type="match status" value="1"/>
</dbReference>
<feature type="transmembrane region" description="Helical" evidence="6">
    <location>
        <begin position="587"/>
        <end position="609"/>
    </location>
</feature>
<dbReference type="InterPro" id="IPR011547">
    <property type="entry name" value="SLC26A/SulP_dom"/>
</dbReference>
<feature type="region of interest" description="Disordered" evidence="5">
    <location>
        <begin position="113"/>
        <end position="386"/>
    </location>
</feature>
<evidence type="ECO:0000256" key="5">
    <source>
        <dbReference type="SAM" id="MobiDB-lite"/>
    </source>
</evidence>
<dbReference type="EMBL" id="PUHQ01000108">
    <property type="protein sequence ID" value="KAG0655904.1"/>
    <property type="molecule type" value="Genomic_DNA"/>
</dbReference>
<name>A0A9P6VWH3_RHOMI</name>
<gene>
    <name evidence="9" type="ORF">C6P46_000537</name>
</gene>
<dbReference type="CDD" id="cd00038">
    <property type="entry name" value="CAP_ED"/>
    <property type="match status" value="1"/>
</dbReference>
<evidence type="ECO:0000259" key="7">
    <source>
        <dbReference type="PROSITE" id="PS50042"/>
    </source>
</evidence>
<feature type="compositionally biased region" description="Polar residues" evidence="5">
    <location>
        <begin position="208"/>
        <end position="219"/>
    </location>
</feature>
<keyword evidence="3 6" id="KW-1133">Transmembrane helix</keyword>
<evidence type="ECO:0000259" key="8">
    <source>
        <dbReference type="PROSITE" id="PS50801"/>
    </source>
</evidence>
<dbReference type="InterPro" id="IPR018490">
    <property type="entry name" value="cNMP-bd_dom_sf"/>
</dbReference>
<dbReference type="OrthoDB" id="409725at2759"/>
<dbReference type="GO" id="GO:0016020">
    <property type="term" value="C:membrane"/>
    <property type="evidence" value="ECO:0007669"/>
    <property type="project" value="UniProtKB-SubCell"/>
</dbReference>
<feature type="region of interest" description="Disordered" evidence="5">
    <location>
        <begin position="1"/>
        <end position="80"/>
    </location>
</feature>
<comment type="subcellular location">
    <subcellularLocation>
        <location evidence="1">Membrane</location>
        <topology evidence="1">Multi-pass membrane protein</topology>
    </subcellularLocation>
</comment>
<evidence type="ECO:0000313" key="9">
    <source>
        <dbReference type="EMBL" id="KAG0655904.1"/>
    </source>
</evidence>
<dbReference type="Pfam" id="PF01740">
    <property type="entry name" value="STAS"/>
    <property type="match status" value="1"/>
</dbReference>
<dbReference type="PROSITE" id="PS50801">
    <property type="entry name" value="STAS"/>
    <property type="match status" value="1"/>
</dbReference>